<dbReference type="GO" id="GO:0031464">
    <property type="term" value="C:Cul4A-RING E3 ubiquitin ligase complex"/>
    <property type="evidence" value="ECO:0000318"/>
    <property type="project" value="GO_Central"/>
</dbReference>
<evidence type="ECO:0000256" key="2">
    <source>
        <dbReference type="SAM" id="Phobius"/>
    </source>
</evidence>
<dbReference type="EMBL" id="AACB03000001">
    <property type="protein sequence ID" value="KAE8305385.1"/>
    <property type="molecule type" value="Genomic_DNA"/>
</dbReference>
<dbReference type="PANTHER" id="PTHR14255">
    <property type="entry name" value="CEREBLON"/>
    <property type="match status" value="1"/>
</dbReference>
<feature type="transmembrane region" description="Helical" evidence="2">
    <location>
        <begin position="491"/>
        <end position="508"/>
    </location>
</feature>
<feature type="transmembrane region" description="Helical" evidence="2">
    <location>
        <begin position="39"/>
        <end position="70"/>
    </location>
</feature>
<feature type="transmembrane region" description="Helical" evidence="2">
    <location>
        <begin position="520"/>
        <end position="544"/>
    </location>
</feature>
<accession>A8B7X0</accession>
<dbReference type="VEuPathDB" id="GiardiaDB:GL50803_7706"/>
<organism evidence="3 4">
    <name type="scientific">Giardia intestinalis (strain ATCC 50803 / WB clone C6)</name>
    <name type="common">Giardia lamblia</name>
    <dbReference type="NCBI Taxonomy" id="184922"/>
    <lineage>
        <taxon>Eukaryota</taxon>
        <taxon>Metamonada</taxon>
        <taxon>Diplomonadida</taxon>
        <taxon>Hexamitidae</taxon>
        <taxon>Giardiinae</taxon>
        <taxon>Giardia</taxon>
    </lineage>
</organism>
<dbReference type="PANTHER" id="PTHR14255:SF3">
    <property type="entry name" value="SULFITE EXPORTER TAUE_SAFE FAMILY PROTEIN 5-RELATED"/>
    <property type="match status" value="1"/>
</dbReference>
<keyword evidence="4" id="KW-1185">Reference proteome</keyword>
<dbReference type="GeneID" id="5701814"/>
<sequence length="748" mass="82249">MSPTMIAGFTWAETVISAGMVVIASFLMRLTQTNPAPLIVLILVFFFADTHVATTIANACACALTLPAFILDAFRHKKYDAFSPLLQWDLLILFQPFSLLGALAGSICNAIFPSWVLNIFVCLFLILVVGKRISYLFLIKSDIEEEKALLRQDQFTAAPQLYPHDNTARHVRQASYLQRLSSNTKTQHNSIASTRKSPSVCLIRNEQMHIYTLGPTNAQIPETFGEPTTGPKTCTNQSSLATTESLEHSKLVEQLLEGHSVSAYESMNFGLTSSSRSSSSDSVVNQASCPQKKVIHGVSFKDHRRNLSFMARNKQKTVPKSIPVPVNGPKSKASSSATPTSAVSQGKVFQAHTPAANRRTDFLQQNEHNSESEIKEITVQLTEQNSIQDCRVQSHSALELMCESREVVPSKSLAPDLGDAMNKSGTCSTSKADKMLLEVSDPCIHEDNAENSFLHNNPLNDIPKAIPLTDKGTIRGFGISHFNAVDPLRTSMFWFLEVLVLAAIGLAIRFNTIKGSSCNALLATFLGVACALSLVQAVFQMAVIRIRIKAFYTLVNESLLTTSTDEHIRRYKLTCGTLRPEPLVFIKSHIKIALYSFASGLTVSLVGYGGDLVVSGLFDKLQMHRRTFVALQFAYIFFSSLYALLMELAFNIVCVTPTVTYAAATLVVGLLAYALCDRLMERLSTRGICIIHILYSVFYVVTFLVAISYLIMFFVSAATTGHVGGTEPLCLDKRPYCVSPRANETAQL</sequence>
<feature type="transmembrane region" description="Helical" evidence="2">
    <location>
        <begin position="659"/>
        <end position="676"/>
    </location>
</feature>
<keyword evidence="2" id="KW-1133">Transmembrane helix</keyword>
<proteinExistence type="predicted"/>
<dbReference type="Proteomes" id="UP000001548">
    <property type="component" value="Unassembled WGS sequence"/>
</dbReference>
<evidence type="ECO:0000256" key="1">
    <source>
        <dbReference type="SAM" id="MobiDB-lite"/>
    </source>
</evidence>
<dbReference type="KEGG" id="gla:GL50803_007706"/>
<name>A8B7X0_GIAIC</name>
<feature type="compositionally biased region" description="Low complexity" evidence="1">
    <location>
        <begin position="329"/>
        <end position="342"/>
    </location>
</feature>
<feature type="transmembrane region" description="Helical" evidence="2">
    <location>
        <begin position="119"/>
        <end position="138"/>
    </location>
</feature>
<evidence type="ECO:0000313" key="4">
    <source>
        <dbReference type="Proteomes" id="UP000001548"/>
    </source>
</evidence>
<protein>
    <submittedName>
        <fullName evidence="3">Uncharacterized protein</fullName>
    </submittedName>
</protein>
<keyword evidence="2" id="KW-0812">Transmembrane</keyword>
<feature type="transmembrane region" description="Helical" evidence="2">
    <location>
        <begin position="592"/>
        <end position="618"/>
    </location>
</feature>
<comment type="caution">
    <text evidence="3">The sequence shown here is derived from an EMBL/GenBank/DDBJ whole genome shotgun (WGS) entry which is preliminary data.</text>
</comment>
<evidence type="ECO:0000313" key="3">
    <source>
        <dbReference type="EMBL" id="KAE8305385.1"/>
    </source>
</evidence>
<dbReference type="HOGENOM" id="CLU_371921_0_0_1"/>
<feature type="transmembrane region" description="Helical" evidence="2">
    <location>
        <begin position="90"/>
        <end position="112"/>
    </location>
</feature>
<reference evidence="3 4" key="1">
    <citation type="journal article" date="2007" name="Science">
        <title>Genomic minimalism in the early diverging intestinal parasite Giardia lamblia.</title>
        <authorList>
            <person name="Morrison H.G."/>
            <person name="McArthur A.G."/>
            <person name="Gillin F.D."/>
            <person name="Aley S.B."/>
            <person name="Adam R.D."/>
            <person name="Olsen G.J."/>
            <person name="Best A.A."/>
            <person name="Cande W.Z."/>
            <person name="Chen F."/>
            <person name="Cipriano M.J."/>
            <person name="Davids B.J."/>
            <person name="Dawson S.C."/>
            <person name="Elmendorf H.G."/>
            <person name="Hehl A.B."/>
            <person name="Holder M.E."/>
            <person name="Huse S.M."/>
            <person name="Kim U.U."/>
            <person name="Lasek-Nesselquist E."/>
            <person name="Manning G."/>
            <person name="Nigam A."/>
            <person name="Nixon J.E."/>
            <person name="Palm D."/>
            <person name="Passamaneck N.E."/>
            <person name="Prabhu A."/>
            <person name="Reich C.I."/>
            <person name="Reiner D.S."/>
            <person name="Samuelson J."/>
            <person name="Svard S.G."/>
            <person name="Sogin M.L."/>
        </authorList>
    </citation>
    <scope>NUCLEOTIDE SEQUENCE [LARGE SCALE GENOMIC DNA]</scope>
    <source>
        <strain evidence="3 4">WB C6</strain>
    </source>
</reference>
<dbReference type="AlphaFoldDB" id="A8B7X0"/>
<dbReference type="GO" id="GO:0043161">
    <property type="term" value="P:proteasome-mediated ubiquitin-dependent protein catabolic process"/>
    <property type="evidence" value="ECO:0000318"/>
    <property type="project" value="GO_Central"/>
</dbReference>
<keyword evidence="2" id="KW-0472">Membrane</keyword>
<feature type="transmembrane region" description="Helical" evidence="2">
    <location>
        <begin position="688"/>
        <end position="715"/>
    </location>
</feature>
<feature type="transmembrane region" description="Helical" evidence="2">
    <location>
        <begin position="630"/>
        <end position="653"/>
    </location>
</feature>
<feature type="transmembrane region" description="Helical" evidence="2">
    <location>
        <begin position="6"/>
        <end position="27"/>
    </location>
</feature>
<dbReference type="OMA" id="AYESMNF"/>
<feature type="region of interest" description="Disordered" evidence="1">
    <location>
        <begin position="319"/>
        <end position="345"/>
    </location>
</feature>
<dbReference type="RefSeq" id="XP_001708896.1">
    <property type="nucleotide sequence ID" value="XM_001708844.1"/>
</dbReference>
<gene>
    <name evidence="3" type="ORF">GL50803_007706</name>
</gene>